<dbReference type="EMBL" id="BMLS01000002">
    <property type="protein sequence ID" value="GGO68680.1"/>
    <property type="molecule type" value="Genomic_DNA"/>
</dbReference>
<evidence type="ECO:0000256" key="1">
    <source>
        <dbReference type="ARBA" id="ARBA00022679"/>
    </source>
</evidence>
<dbReference type="SUPFAM" id="SSF55729">
    <property type="entry name" value="Acyl-CoA N-acyltransferases (Nat)"/>
    <property type="match status" value="1"/>
</dbReference>
<comment type="caution">
    <text evidence="4">The sequence shown here is derived from an EMBL/GenBank/DDBJ whole genome shotgun (WGS) entry which is preliminary data.</text>
</comment>
<evidence type="ECO:0000313" key="4">
    <source>
        <dbReference type="EMBL" id="GGO68680.1"/>
    </source>
</evidence>
<reference evidence="4" key="2">
    <citation type="submission" date="2020-09" db="EMBL/GenBank/DDBJ databases">
        <authorList>
            <person name="Sun Q."/>
            <person name="Zhou Y."/>
        </authorList>
    </citation>
    <scope>NUCLEOTIDE SEQUENCE</scope>
    <source>
        <strain evidence="4">CGMCC 1.7086</strain>
    </source>
</reference>
<keyword evidence="1" id="KW-0808">Transferase</keyword>
<sequence length="142" mass="16169">MIRVANKDDFPTLASIWYTASVEAHDFIPASFWAAQKINMQEVYLPGADTWVFCLDGQLAGFVCHHQGFIPALFVDKSCQLQGIGQQLLTFLQTQYPALSLAVYAKNQAAHRFYQRHGFVETERKTCAHSGEEEIHMHWHQA</sequence>
<organism evidence="4 5">
    <name type="scientific">Bowmanella pacifica</name>
    <dbReference type="NCBI Taxonomy" id="502051"/>
    <lineage>
        <taxon>Bacteria</taxon>
        <taxon>Pseudomonadati</taxon>
        <taxon>Pseudomonadota</taxon>
        <taxon>Gammaproteobacteria</taxon>
        <taxon>Alteromonadales</taxon>
        <taxon>Alteromonadaceae</taxon>
        <taxon>Bowmanella</taxon>
    </lineage>
</organism>
<dbReference type="PROSITE" id="PS51186">
    <property type="entry name" value="GNAT"/>
    <property type="match status" value="1"/>
</dbReference>
<proteinExistence type="predicted"/>
<dbReference type="Proteomes" id="UP000606935">
    <property type="component" value="Unassembled WGS sequence"/>
</dbReference>
<dbReference type="InterPro" id="IPR016181">
    <property type="entry name" value="Acyl_CoA_acyltransferase"/>
</dbReference>
<evidence type="ECO:0000259" key="3">
    <source>
        <dbReference type="PROSITE" id="PS51186"/>
    </source>
</evidence>
<dbReference type="InterPro" id="IPR000182">
    <property type="entry name" value="GNAT_dom"/>
</dbReference>
<dbReference type="GO" id="GO:0016747">
    <property type="term" value="F:acyltransferase activity, transferring groups other than amino-acyl groups"/>
    <property type="evidence" value="ECO:0007669"/>
    <property type="project" value="InterPro"/>
</dbReference>
<reference evidence="4" key="1">
    <citation type="journal article" date="2014" name="Int. J. Syst. Evol. Microbiol.">
        <title>Complete genome sequence of Corynebacterium casei LMG S-19264T (=DSM 44701T), isolated from a smear-ripened cheese.</title>
        <authorList>
            <consortium name="US DOE Joint Genome Institute (JGI-PGF)"/>
            <person name="Walter F."/>
            <person name="Albersmeier A."/>
            <person name="Kalinowski J."/>
            <person name="Ruckert C."/>
        </authorList>
    </citation>
    <scope>NUCLEOTIDE SEQUENCE</scope>
    <source>
        <strain evidence="4">CGMCC 1.7086</strain>
    </source>
</reference>
<protein>
    <recommendedName>
        <fullName evidence="3">N-acetyltransferase domain-containing protein</fullName>
    </recommendedName>
</protein>
<gene>
    <name evidence="4" type="ORF">GCM10010982_18160</name>
</gene>
<dbReference type="CDD" id="cd04301">
    <property type="entry name" value="NAT_SF"/>
    <property type="match status" value="1"/>
</dbReference>
<accession>A0A917YXH3</accession>
<feature type="domain" description="N-acetyltransferase" evidence="3">
    <location>
        <begin position="1"/>
        <end position="142"/>
    </location>
</feature>
<evidence type="ECO:0000256" key="2">
    <source>
        <dbReference type="ARBA" id="ARBA00023315"/>
    </source>
</evidence>
<dbReference type="RefSeq" id="WP_188693502.1">
    <property type="nucleotide sequence ID" value="NZ_BMLS01000002.1"/>
</dbReference>
<dbReference type="PANTHER" id="PTHR43800:SF1">
    <property type="entry name" value="PEPTIDYL-LYSINE N-ACETYLTRANSFERASE YJAB"/>
    <property type="match status" value="1"/>
</dbReference>
<dbReference type="Pfam" id="PF13673">
    <property type="entry name" value="Acetyltransf_10"/>
    <property type="match status" value="1"/>
</dbReference>
<dbReference type="PANTHER" id="PTHR43800">
    <property type="entry name" value="PEPTIDYL-LYSINE N-ACETYLTRANSFERASE YJAB"/>
    <property type="match status" value="1"/>
</dbReference>
<name>A0A917YXH3_9ALTE</name>
<dbReference type="Gene3D" id="3.40.630.30">
    <property type="match status" value="1"/>
</dbReference>
<dbReference type="AlphaFoldDB" id="A0A917YXH3"/>
<keyword evidence="5" id="KW-1185">Reference proteome</keyword>
<evidence type="ECO:0000313" key="5">
    <source>
        <dbReference type="Proteomes" id="UP000606935"/>
    </source>
</evidence>
<keyword evidence="2" id="KW-0012">Acyltransferase</keyword>